<name>A0ACB6Q9X2_9PLEO</name>
<gene>
    <name evidence="1" type="ORF">BDR25DRAFT_195266</name>
</gene>
<keyword evidence="2" id="KW-1185">Reference proteome</keyword>
<dbReference type="EMBL" id="MU003557">
    <property type="protein sequence ID" value="KAF2462935.1"/>
    <property type="molecule type" value="Genomic_DNA"/>
</dbReference>
<dbReference type="Proteomes" id="UP000799755">
    <property type="component" value="Unassembled WGS sequence"/>
</dbReference>
<comment type="caution">
    <text evidence="1">The sequence shown here is derived from an EMBL/GenBank/DDBJ whole genome shotgun (WGS) entry which is preliminary data.</text>
</comment>
<evidence type="ECO:0000313" key="1">
    <source>
        <dbReference type="EMBL" id="KAF2462935.1"/>
    </source>
</evidence>
<organism evidence="1 2">
    <name type="scientific">Lindgomyces ingoldianus</name>
    <dbReference type="NCBI Taxonomy" id="673940"/>
    <lineage>
        <taxon>Eukaryota</taxon>
        <taxon>Fungi</taxon>
        <taxon>Dikarya</taxon>
        <taxon>Ascomycota</taxon>
        <taxon>Pezizomycotina</taxon>
        <taxon>Dothideomycetes</taxon>
        <taxon>Pleosporomycetidae</taxon>
        <taxon>Pleosporales</taxon>
        <taxon>Lindgomycetaceae</taxon>
        <taxon>Lindgomyces</taxon>
    </lineage>
</organism>
<evidence type="ECO:0000313" key="2">
    <source>
        <dbReference type="Proteomes" id="UP000799755"/>
    </source>
</evidence>
<feature type="non-terminal residue" evidence="1">
    <location>
        <position position="1"/>
    </location>
</feature>
<accession>A0ACB6Q9X2</accession>
<reference evidence="1" key="1">
    <citation type="journal article" date="2020" name="Stud. Mycol.">
        <title>101 Dothideomycetes genomes: a test case for predicting lifestyles and emergence of pathogens.</title>
        <authorList>
            <person name="Haridas S."/>
            <person name="Albert R."/>
            <person name="Binder M."/>
            <person name="Bloem J."/>
            <person name="Labutti K."/>
            <person name="Salamov A."/>
            <person name="Andreopoulos B."/>
            <person name="Baker S."/>
            <person name="Barry K."/>
            <person name="Bills G."/>
            <person name="Bluhm B."/>
            <person name="Cannon C."/>
            <person name="Castanera R."/>
            <person name="Culley D."/>
            <person name="Daum C."/>
            <person name="Ezra D."/>
            <person name="Gonzalez J."/>
            <person name="Henrissat B."/>
            <person name="Kuo A."/>
            <person name="Liang C."/>
            <person name="Lipzen A."/>
            <person name="Lutzoni F."/>
            <person name="Magnuson J."/>
            <person name="Mondo S."/>
            <person name="Nolan M."/>
            <person name="Ohm R."/>
            <person name="Pangilinan J."/>
            <person name="Park H.-J."/>
            <person name="Ramirez L."/>
            <person name="Alfaro M."/>
            <person name="Sun H."/>
            <person name="Tritt A."/>
            <person name="Yoshinaga Y."/>
            <person name="Zwiers L.-H."/>
            <person name="Turgeon B."/>
            <person name="Goodwin S."/>
            <person name="Spatafora J."/>
            <person name="Crous P."/>
            <person name="Grigoriev I."/>
        </authorList>
    </citation>
    <scope>NUCLEOTIDE SEQUENCE</scope>
    <source>
        <strain evidence="1">ATCC 200398</strain>
    </source>
</reference>
<protein>
    <submittedName>
        <fullName evidence="1">Uncharacterized protein</fullName>
    </submittedName>
</protein>
<proteinExistence type="predicted"/>
<sequence>LCLTGCVSNSPGIQNIFAVKLEPRNGISSMAFTVSELRINYFVGICASTSDRLVCQSSSGKTADSLLRFIFDANANNGTDVSGDLDLVFFAFTLQSKIILCLLAAAGVLLVIGLLVALILKRHLKATQTGNSNTEKRRQSLRLAALAIIWTSVGLALASAITISQVTATMQYVTQMGSVSTIQITAGQILNVLQWLIFSLSALFAAGISSIFKRQGGVA</sequence>
<feature type="non-terminal residue" evidence="1">
    <location>
        <position position="219"/>
    </location>
</feature>